<dbReference type="Pfam" id="PF14623">
    <property type="entry name" value="Vint"/>
    <property type="match status" value="1"/>
</dbReference>
<evidence type="ECO:0000259" key="2">
    <source>
        <dbReference type="PROSITE" id="PS50234"/>
    </source>
</evidence>
<dbReference type="HOGENOM" id="CLU_013635_0_0_1"/>
<dbReference type="InterPro" id="IPR051266">
    <property type="entry name" value="CLCR"/>
</dbReference>
<sequence>MVSFWRRLLRVFTRLSKKQEADKKVKMENNKEKSKAVKKEQDDDKIGVMASLPLQKNKSSNATIDIHYLPTDDGIIVKVMPPDDWEADGTAAATSATPGAAGVHPPHVPCDIVLVIDVSGSMSMDAPVPAAEGETSEDTGLSVLDLVKHASRTILETLNENDRLAIVTFATGVKVVQELISMTPANKKTTESNIARMQPEDSTNLWQGVVTGMKQFEGKTSSGRVPSIMVLTDGLPNFLSPAQGYIPKMRTLAPSPAPIHTFGFGYHLRSGLLKSISEFTGGNYSFIPDAGMIGTVFVHAVANMQTTFATEAVVHLTMPREVTIKETLGDAVKKPHKTLFPHKNKVLTVNVGALQYGQSRDIYLTYATARDSGSDLSIKAKLEYKRMTDGEASAEATCPLPNRGIKMEVDSTWDVIDEASDCPPPYPLSTGEMDFHISRSMLCSFIAKYFPLDGAEEHNPILYNPDTPKHVDAFIKTLPAGKLENANDPMCKALMADVSGQVTLALADPDSYQRWGRHYLPSLQGAHTVQQCNSFKDPGALLYAATSPRFIACRNALDTAFDTLPPPTPSNLHHRSRGRSTRHGGVVYNVRRSSSASRMATFSMSSYRNSSGPCFASFCRVNMANGKVIRVNRLRKGMQVQTPRGPRAVSRVLKTPVSSIPMVTIGRLLITAWHPVSHNGADWVFPCKDKARRDTPVRYTGSIYSILLEEDEDVDAHAMNIEGLWVVTLGHGLTEKQDAPNPDDVRIHSFLGDYAAVSRSLDTLDVRKDGLVINGGSTRGNYRKWHTRK</sequence>
<evidence type="ECO:0000256" key="1">
    <source>
        <dbReference type="SAM" id="MobiDB-lite"/>
    </source>
</evidence>
<gene>
    <name evidence="3" type="ORF">F503_05924</name>
</gene>
<dbReference type="Proteomes" id="UP000016923">
    <property type="component" value="Unassembled WGS sequence"/>
</dbReference>
<dbReference type="EMBL" id="KE148146">
    <property type="protein sequence ID" value="EPE10829.1"/>
    <property type="molecule type" value="Genomic_DNA"/>
</dbReference>
<reference evidence="3 4" key="1">
    <citation type="journal article" date="2013" name="BMC Genomics">
        <title>The genome and transcriptome of the pine saprophyte Ophiostoma piceae, and a comparison with the bark beetle-associated pine pathogen Grosmannia clavigera.</title>
        <authorList>
            <person name="Haridas S."/>
            <person name="Wang Y."/>
            <person name="Lim L."/>
            <person name="Massoumi Alamouti S."/>
            <person name="Jackman S."/>
            <person name="Docking R."/>
            <person name="Robertson G."/>
            <person name="Birol I."/>
            <person name="Bohlmann J."/>
            <person name="Breuil C."/>
        </authorList>
    </citation>
    <scope>NUCLEOTIDE SEQUENCE [LARGE SCALE GENOMIC DNA]</scope>
    <source>
        <strain evidence="3 4">UAMH 11346</strain>
    </source>
</reference>
<evidence type="ECO:0000313" key="3">
    <source>
        <dbReference type="EMBL" id="EPE10829.1"/>
    </source>
</evidence>
<feature type="region of interest" description="Disordered" evidence="1">
    <location>
        <begin position="564"/>
        <end position="584"/>
    </location>
</feature>
<name>S3CBE6_OPHP1</name>
<proteinExistence type="predicted"/>
<feature type="compositionally biased region" description="Basic residues" evidence="1">
    <location>
        <begin position="572"/>
        <end position="582"/>
    </location>
</feature>
<dbReference type="Gene3D" id="3.40.50.410">
    <property type="entry name" value="von Willebrand factor, type A domain"/>
    <property type="match status" value="1"/>
</dbReference>
<feature type="region of interest" description="Disordered" evidence="1">
    <location>
        <begin position="20"/>
        <end position="42"/>
    </location>
</feature>
<dbReference type="Pfam" id="PF00092">
    <property type="entry name" value="VWA"/>
    <property type="match status" value="1"/>
</dbReference>
<dbReference type="PANTHER" id="PTHR10579:SF156">
    <property type="entry name" value="VWFA DOMAIN-CONTAINING PROTEIN"/>
    <property type="match status" value="1"/>
</dbReference>
<dbReference type="OMA" id="QVCNSFK"/>
<dbReference type="VEuPathDB" id="FungiDB:F503_05924"/>
<dbReference type="InterPro" id="IPR036465">
    <property type="entry name" value="vWFA_dom_sf"/>
</dbReference>
<dbReference type="SUPFAM" id="SSF53300">
    <property type="entry name" value="vWA-like"/>
    <property type="match status" value="1"/>
</dbReference>
<dbReference type="InterPro" id="IPR032838">
    <property type="entry name" value="Vwaint_dom"/>
</dbReference>
<organism evidence="3 4">
    <name type="scientific">Ophiostoma piceae (strain UAMH 11346)</name>
    <name type="common">Sap stain fungus</name>
    <dbReference type="NCBI Taxonomy" id="1262450"/>
    <lineage>
        <taxon>Eukaryota</taxon>
        <taxon>Fungi</taxon>
        <taxon>Dikarya</taxon>
        <taxon>Ascomycota</taxon>
        <taxon>Pezizomycotina</taxon>
        <taxon>Sordariomycetes</taxon>
        <taxon>Sordariomycetidae</taxon>
        <taxon>Ophiostomatales</taxon>
        <taxon>Ophiostomataceae</taxon>
        <taxon>Ophiostoma</taxon>
    </lineage>
</organism>
<accession>S3CBE6</accession>
<dbReference type="Pfam" id="PF14624">
    <property type="entry name" value="Vwaint"/>
    <property type="match status" value="1"/>
</dbReference>
<dbReference type="eggNOG" id="ENOG502REND">
    <property type="taxonomic scope" value="Eukaryota"/>
</dbReference>
<dbReference type="InterPro" id="IPR002035">
    <property type="entry name" value="VWF_A"/>
</dbReference>
<dbReference type="PROSITE" id="PS50234">
    <property type="entry name" value="VWFA"/>
    <property type="match status" value="1"/>
</dbReference>
<dbReference type="SMART" id="SM00327">
    <property type="entry name" value="VWA"/>
    <property type="match status" value="1"/>
</dbReference>
<dbReference type="PANTHER" id="PTHR10579">
    <property type="entry name" value="CALCIUM-ACTIVATED CHLORIDE CHANNEL REGULATOR"/>
    <property type="match status" value="1"/>
</dbReference>
<dbReference type="OrthoDB" id="10264538at2759"/>
<dbReference type="InterPro" id="IPR039510">
    <property type="entry name" value="Vint_dom"/>
</dbReference>
<feature type="domain" description="VWFA" evidence="2">
    <location>
        <begin position="111"/>
        <end position="301"/>
    </location>
</feature>
<dbReference type="AlphaFoldDB" id="S3CBE6"/>
<evidence type="ECO:0000313" key="4">
    <source>
        <dbReference type="Proteomes" id="UP000016923"/>
    </source>
</evidence>
<keyword evidence="4" id="KW-1185">Reference proteome</keyword>
<protein>
    <submittedName>
        <fullName evidence="3">U-box domain containing protein</fullName>
    </submittedName>
</protein>
<dbReference type="STRING" id="1262450.S3CBE6"/>